<accession>A0A2U2B9J6</accession>
<evidence type="ECO:0000313" key="4">
    <source>
        <dbReference type="Proteomes" id="UP000244956"/>
    </source>
</evidence>
<feature type="domain" description="YCII-related" evidence="2">
    <location>
        <begin position="2"/>
        <end position="81"/>
    </location>
</feature>
<evidence type="ECO:0000313" key="3">
    <source>
        <dbReference type="EMBL" id="PWD99706.1"/>
    </source>
</evidence>
<evidence type="ECO:0000259" key="2">
    <source>
        <dbReference type="Pfam" id="PF03795"/>
    </source>
</evidence>
<keyword evidence="4" id="KW-1185">Reference proteome</keyword>
<reference evidence="3 4" key="1">
    <citation type="submission" date="2018-05" db="EMBL/GenBank/DDBJ databases">
        <title>Marinilabilia rubrum sp. nov., isolated from saltern sediment.</title>
        <authorList>
            <person name="Zhang R."/>
        </authorList>
    </citation>
    <scope>NUCLEOTIDE SEQUENCE [LARGE SCALE GENOMIC DNA]</scope>
    <source>
        <strain evidence="3 4">WTE16</strain>
    </source>
</reference>
<dbReference type="PANTHER" id="PTHR37828">
    <property type="entry name" value="GSR2449 PROTEIN"/>
    <property type="match status" value="1"/>
</dbReference>
<dbReference type="InterPro" id="IPR005545">
    <property type="entry name" value="YCII"/>
</dbReference>
<dbReference type="Pfam" id="PF03795">
    <property type="entry name" value="YCII"/>
    <property type="match status" value="1"/>
</dbReference>
<evidence type="ECO:0000256" key="1">
    <source>
        <dbReference type="ARBA" id="ARBA00007689"/>
    </source>
</evidence>
<dbReference type="EMBL" id="QEWP01000006">
    <property type="protein sequence ID" value="PWD99706.1"/>
    <property type="molecule type" value="Genomic_DNA"/>
</dbReference>
<dbReference type="OrthoDB" id="9814407at2"/>
<proteinExistence type="inferred from homology"/>
<dbReference type="RefSeq" id="WP_109264245.1">
    <property type="nucleotide sequence ID" value="NZ_QEWP01000006.1"/>
</dbReference>
<sequence>MFIILIHFRKSDSQIDYYNEDHKQFLKENIAEGNFITAGMRSPKTGEAILSCIDDLESLQIILSEDPFYKQRIGQYEIIEFTPDMTCNQMQEYMDTHDENC</sequence>
<comment type="caution">
    <text evidence="3">The sequence shown here is derived from an EMBL/GenBank/DDBJ whole genome shotgun (WGS) entry which is preliminary data.</text>
</comment>
<protein>
    <recommendedName>
        <fullName evidence="2">YCII-related domain-containing protein</fullName>
    </recommendedName>
</protein>
<comment type="similarity">
    <text evidence="1">Belongs to the YciI family.</text>
</comment>
<dbReference type="Proteomes" id="UP000244956">
    <property type="component" value="Unassembled WGS sequence"/>
</dbReference>
<name>A0A2U2B9J6_9BACT</name>
<dbReference type="SUPFAM" id="SSF54909">
    <property type="entry name" value="Dimeric alpha+beta barrel"/>
    <property type="match status" value="1"/>
</dbReference>
<dbReference type="PANTHER" id="PTHR37828:SF1">
    <property type="entry name" value="YCII-RELATED DOMAIN-CONTAINING PROTEIN"/>
    <property type="match status" value="1"/>
</dbReference>
<dbReference type="InterPro" id="IPR011008">
    <property type="entry name" value="Dimeric_a/b-barrel"/>
</dbReference>
<gene>
    <name evidence="3" type="ORF">DDZ16_09690</name>
</gene>
<dbReference type="AlphaFoldDB" id="A0A2U2B9J6"/>
<organism evidence="3 4">
    <name type="scientific">Marinilabilia rubra</name>
    <dbReference type="NCBI Taxonomy" id="2162893"/>
    <lineage>
        <taxon>Bacteria</taxon>
        <taxon>Pseudomonadati</taxon>
        <taxon>Bacteroidota</taxon>
        <taxon>Bacteroidia</taxon>
        <taxon>Marinilabiliales</taxon>
        <taxon>Marinilabiliaceae</taxon>
        <taxon>Marinilabilia</taxon>
    </lineage>
</organism>